<feature type="compositionally biased region" description="Polar residues" evidence="1">
    <location>
        <begin position="18"/>
        <end position="39"/>
    </location>
</feature>
<feature type="region of interest" description="Disordered" evidence="1">
    <location>
        <begin position="1"/>
        <end position="70"/>
    </location>
</feature>
<accession>A0A9J6G0U1</accession>
<gene>
    <name evidence="2" type="ORF">HPB48_015462</name>
</gene>
<dbReference type="VEuPathDB" id="VectorBase:HLOH_061844"/>
<reference evidence="2 3" key="1">
    <citation type="journal article" date="2020" name="Cell">
        <title>Large-Scale Comparative Analyses of Tick Genomes Elucidate Their Genetic Diversity and Vector Capacities.</title>
        <authorList>
            <consortium name="Tick Genome and Microbiome Consortium (TIGMIC)"/>
            <person name="Jia N."/>
            <person name="Wang J."/>
            <person name="Shi W."/>
            <person name="Du L."/>
            <person name="Sun Y."/>
            <person name="Zhan W."/>
            <person name="Jiang J.F."/>
            <person name="Wang Q."/>
            <person name="Zhang B."/>
            <person name="Ji P."/>
            <person name="Bell-Sakyi L."/>
            <person name="Cui X.M."/>
            <person name="Yuan T.T."/>
            <person name="Jiang B.G."/>
            <person name="Yang W.F."/>
            <person name="Lam T.T."/>
            <person name="Chang Q.C."/>
            <person name="Ding S.J."/>
            <person name="Wang X.J."/>
            <person name="Zhu J.G."/>
            <person name="Ruan X.D."/>
            <person name="Zhao L."/>
            <person name="Wei J.T."/>
            <person name="Ye R.Z."/>
            <person name="Que T.C."/>
            <person name="Du C.H."/>
            <person name="Zhou Y.H."/>
            <person name="Cheng J.X."/>
            <person name="Dai P.F."/>
            <person name="Guo W.B."/>
            <person name="Han X.H."/>
            <person name="Huang E.J."/>
            <person name="Li L.F."/>
            <person name="Wei W."/>
            <person name="Gao Y.C."/>
            <person name="Liu J.Z."/>
            <person name="Shao H.Z."/>
            <person name="Wang X."/>
            <person name="Wang C.C."/>
            <person name="Yang T.C."/>
            <person name="Huo Q.B."/>
            <person name="Li W."/>
            <person name="Chen H.Y."/>
            <person name="Chen S.E."/>
            <person name="Zhou L.G."/>
            <person name="Ni X.B."/>
            <person name="Tian J.H."/>
            <person name="Sheng Y."/>
            <person name="Liu T."/>
            <person name="Pan Y.S."/>
            <person name="Xia L.Y."/>
            <person name="Li J."/>
            <person name="Zhao F."/>
            <person name="Cao W.C."/>
        </authorList>
    </citation>
    <scope>NUCLEOTIDE SEQUENCE [LARGE SCALE GENOMIC DNA]</scope>
    <source>
        <strain evidence="2">HaeL-2018</strain>
    </source>
</reference>
<name>A0A9J6G0U1_HAELO</name>
<organism evidence="2 3">
    <name type="scientific">Haemaphysalis longicornis</name>
    <name type="common">Bush tick</name>
    <dbReference type="NCBI Taxonomy" id="44386"/>
    <lineage>
        <taxon>Eukaryota</taxon>
        <taxon>Metazoa</taxon>
        <taxon>Ecdysozoa</taxon>
        <taxon>Arthropoda</taxon>
        <taxon>Chelicerata</taxon>
        <taxon>Arachnida</taxon>
        <taxon>Acari</taxon>
        <taxon>Parasitiformes</taxon>
        <taxon>Ixodida</taxon>
        <taxon>Ixodoidea</taxon>
        <taxon>Ixodidae</taxon>
        <taxon>Haemaphysalinae</taxon>
        <taxon>Haemaphysalis</taxon>
    </lineage>
</organism>
<dbReference type="AlphaFoldDB" id="A0A9J6G0U1"/>
<comment type="caution">
    <text evidence="2">The sequence shown here is derived from an EMBL/GenBank/DDBJ whole genome shotgun (WGS) entry which is preliminary data.</text>
</comment>
<evidence type="ECO:0000313" key="2">
    <source>
        <dbReference type="EMBL" id="KAH9368012.1"/>
    </source>
</evidence>
<proteinExistence type="predicted"/>
<dbReference type="Proteomes" id="UP000821853">
    <property type="component" value="Chromosome 2"/>
</dbReference>
<evidence type="ECO:0000313" key="3">
    <source>
        <dbReference type="Proteomes" id="UP000821853"/>
    </source>
</evidence>
<evidence type="ECO:0000256" key="1">
    <source>
        <dbReference type="SAM" id="MobiDB-lite"/>
    </source>
</evidence>
<protein>
    <submittedName>
        <fullName evidence="2">Uncharacterized protein</fullName>
    </submittedName>
</protein>
<dbReference type="EMBL" id="JABSTR010000004">
    <property type="protein sequence ID" value="KAH9368012.1"/>
    <property type="molecule type" value="Genomic_DNA"/>
</dbReference>
<dbReference type="OrthoDB" id="10514523at2759"/>
<keyword evidence="3" id="KW-1185">Reference proteome</keyword>
<sequence length="130" mass="13928">MATAMQISVEGEDISPEEFSNSAGWTTSINKCKPTSNDAPEQGDRASSALRGGNKGPAPANVKTRINAASRLPPLPKEHIRIIVRPRGGLDIRKVGHLRVAEALITAASLQETDVAEDIICPNMMQNIMI</sequence>